<proteinExistence type="predicted"/>
<dbReference type="CDD" id="cd01901">
    <property type="entry name" value="Ntn_hydrolase"/>
    <property type="match status" value="1"/>
</dbReference>
<comment type="caution">
    <text evidence="1">The sequence shown here is derived from an EMBL/GenBank/DDBJ whole genome shotgun (WGS) entry which is preliminary data.</text>
</comment>
<evidence type="ECO:0000313" key="1">
    <source>
        <dbReference type="EMBL" id="ORA03004.1"/>
    </source>
</evidence>
<accession>A0A1W9YSH8</accession>
<dbReference type="GO" id="GO:0051603">
    <property type="term" value="P:proteolysis involved in protein catabolic process"/>
    <property type="evidence" value="ECO:0007669"/>
    <property type="project" value="InterPro"/>
</dbReference>
<dbReference type="STRING" id="564198.BST17_20655"/>
<name>A0A1W9YSH8_MYCBA</name>
<protein>
    <submittedName>
        <fullName evidence="1">Proteasome protein</fullName>
    </submittedName>
</protein>
<organism evidence="1 2">
    <name type="scientific">Mycolicibacterium bacteremicum</name>
    <name type="common">Mycobacterium bacteremicum</name>
    <dbReference type="NCBI Taxonomy" id="564198"/>
    <lineage>
        <taxon>Bacteria</taxon>
        <taxon>Bacillati</taxon>
        <taxon>Actinomycetota</taxon>
        <taxon>Actinomycetes</taxon>
        <taxon>Mycobacteriales</taxon>
        <taxon>Mycobacteriaceae</taxon>
        <taxon>Mycolicibacterium</taxon>
    </lineage>
</organism>
<dbReference type="Pfam" id="PF00227">
    <property type="entry name" value="Proteasome"/>
    <property type="match status" value="1"/>
</dbReference>
<dbReference type="EMBL" id="MVHJ01000021">
    <property type="protein sequence ID" value="ORA03004.1"/>
    <property type="molecule type" value="Genomic_DNA"/>
</dbReference>
<dbReference type="GO" id="GO:0005839">
    <property type="term" value="C:proteasome core complex"/>
    <property type="evidence" value="ECO:0007669"/>
    <property type="project" value="InterPro"/>
</dbReference>
<keyword evidence="2" id="KW-1185">Reference proteome</keyword>
<gene>
    <name evidence="1" type="ORF">BST17_20655</name>
</gene>
<dbReference type="OrthoDB" id="4699671at2"/>
<dbReference type="RefSeq" id="WP_083060771.1">
    <property type="nucleotide sequence ID" value="NZ_JACKVM010000014.1"/>
</dbReference>
<reference evidence="1 2" key="1">
    <citation type="submission" date="2017-02" db="EMBL/GenBank/DDBJ databases">
        <title>The new phylogeny of genus Mycobacterium.</title>
        <authorList>
            <person name="Tortoli E."/>
            <person name="Trovato A."/>
            <person name="Cirillo D.M."/>
        </authorList>
    </citation>
    <scope>NUCLEOTIDE SEQUENCE [LARGE SCALE GENOMIC DNA]</scope>
    <source>
        <strain evidence="1 2">DSM 45578</strain>
    </source>
</reference>
<dbReference type="InterPro" id="IPR001353">
    <property type="entry name" value="Proteasome_sua/b"/>
</dbReference>
<dbReference type="SUPFAM" id="SSF56235">
    <property type="entry name" value="N-terminal nucleophile aminohydrolases (Ntn hydrolases)"/>
    <property type="match status" value="1"/>
</dbReference>
<dbReference type="Proteomes" id="UP000192366">
    <property type="component" value="Unassembled WGS sequence"/>
</dbReference>
<keyword evidence="1" id="KW-0647">Proteasome</keyword>
<dbReference type="AlphaFoldDB" id="A0A1W9YSH8"/>
<dbReference type="InterPro" id="IPR029055">
    <property type="entry name" value="Ntn_hydrolases_N"/>
</dbReference>
<dbReference type="Gene3D" id="3.60.20.10">
    <property type="entry name" value="Glutamine Phosphoribosylpyrophosphate, subunit 1, domain 1"/>
    <property type="match status" value="1"/>
</dbReference>
<sequence>MTVVLALRCANGIVMASDSQITDPGRGLTYPAQKLHPLGSNAAWGGSGSRAVLYDVEQLFNEEADAVVEAKDIGHAIQARVRPIMQHHYENFIPEVPGQKAAGTPATYVLAAGYVGDTPFIIDLDPNALLGHHEETGFQAVGSGAAMAQQAHALLTQFQVADRDVNYGVVAALRVLDALDASSPSVGGPMDLCRITPEDGAQHLTPKQVEAVRKDVGRWVKLEQTALDGLFD</sequence>
<evidence type="ECO:0000313" key="2">
    <source>
        <dbReference type="Proteomes" id="UP000192366"/>
    </source>
</evidence>